<evidence type="ECO:0000313" key="8">
    <source>
        <dbReference type="EMBL" id="SDT57733.1"/>
    </source>
</evidence>
<feature type="domain" description="Outer membrane protein beta-barrel" evidence="7">
    <location>
        <begin position="618"/>
        <end position="940"/>
    </location>
</feature>
<dbReference type="Gene3D" id="2.40.170.20">
    <property type="entry name" value="TonB-dependent receptor, beta-barrel domain"/>
    <property type="match status" value="1"/>
</dbReference>
<keyword evidence="2" id="KW-0472">Membrane</keyword>
<dbReference type="PANTHER" id="PTHR40980">
    <property type="entry name" value="PLUG DOMAIN-CONTAINING PROTEIN"/>
    <property type="match status" value="1"/>
</dbReference>
<keyword evidence="5" id="KW-0732">Signal</keyword>
<name>A0A1H2BHJ6_MUCMA</name>
<dbReference type="RefSeq" id="WP_172829274.1">
    <property type="nucleotide sequence ID" value="NZ_LT629740.1"/>
</dbReference>
<proteinExistence type="predicted"/>
<keyword evidence="9" id="KW-1185">Reference proteome</keyword>
<gene>
    <name evidence="8" type="ORF">SAMN05216490_4131</name>
</gene>
<keyword evidence="3" id="KW-0998">Cell outer membrane</keyword>
<reference evidence="8 9" key="1">
    <citation type="submission" date="2016-10" db="EMBL/GenBank/DDBJ databases">
        <authorList>
            <person name="de Groot N.N."/>
        </authorList>
    </citation>
    <scope>NUCLEOTIDE SEQUENCE [LARGE SCALE GENOMIC DNA]</scope>
    <source>
        <strain evidence="8 9">MP1X4</strain>
    </source>
</reference>
<dbReference type="InterPro" id="IPR012910">
    <property type="entry name" value="Plug_dom"/>
</dbReference>
<dbReference type="SUPFAM" id="SSF56935">
    <property type="entry name" value="Porins"/>
    <property type="match status" value="1"/>
</dbReference>
<feature type="region of interest" description="Disordered" evidence="4">
    <location>
        <begin position="485"/>
        <end position="515"/>
    </location>
</feature>
<feature type="chain" id="PRO_5009269954" evidence="5">
    <location>
        <begin position="27"/>
        <end position="962"/>
    </location>
</feature>
<dbReference type="Pfam" id="PF07715">
    <property type="entry name" value="Plug"/>
    <property type="match status" value="1"/>
</dbReference>
<evidence type="ECO:0000256" key="3">
    <source>
        <dbReference type="ARBA" id="ARBA00023237"/>
    </source>
</evidence>
<evidence type="ECO:0000256" key="1">
    <source>
        <dbReference type="ARBA" id="ARBA00004442"/>
    </source>
</evidence>
<dbReference type="EMBL" id="LT629740">
    <property type="protein sequence ID" value="SDT57733.1"/>
    <property type="molecule type" value="Genomic_DNA"/>
</dbReference>
<evidence type="ECO:0000259" key="6">
    <source>
        <dbReference type="Pfam" id="PF07715"/>
    </source>
</evidence>
<dbReference type="Pfam" id="PF13715">
    <property type="entry name" value="CarbopepD_reg_2"/>
    <property type="match status" value="1"/>
</dbReference>
<feature type="region of interest" description="Disordered" evidence="4">
    <location>
        <begin position="119"/>
        <end position="139"/>
    </location>
</feature>
<dbReference type="InterPro" id="IPR036942">
    <property type="entry name" value="Beta-barrel_TonB_sf"/>
</dbReference>
<dbReference type="Pfam" id="PF14905">
    <property type="entry name" value="OMP_b-brl_3"/>
    <property type="match status" value="1"/>
</dbReference>
<dbReference type="InterPro" id="IPR008969">
    <property type="entry name" value="CarboxyPept-like_regulatory"/>
</dbReference>
<dbReference type="SUPFAM" id="SSF49464">
    <property type="entry name" value="Carboxypeptidase regulatory domain-like"/>
    <property type="match status" value="1"/>
</dbReference>
<dbReference type="Gene3D" id="2.170.130.10">
    <property type="entry name" value="TonB-dependent receptor, plug domain"/>
    <property type="match status" value="1"/>
</dbReference>
<dbReference type="InterPro" id="IPR037066">
    <property type="entry name" value="Plug_dom_sf"/>
</dbReference>
<evidence type="ECO:0000313" key="9">
    <source>
        <dbReference type="Proteomes" id="UP000199679"/>
    </source>
</evidence>
<evidence type="ECO:0000256" key="4">
    <source>
        <dbReference type="SAM" id="MobiDB-lite"/>
    </source>
</evidence>
<dbReference type="GO" id="GO:0009279">
    <property type="term" value="C:cell outer membrane"/>
    <property type="evidence" value="ECO:0007669"/>
    <property type="project" value="UniProtKB-SubCell"/>
</dbReference>
<dbReference type="InterPro" id="IPR041700">
    <property type="entry name" value="OMP_b-brl_3"/>
</dbReference>
<evidence type="ECO:0000259" key="7">
    <source>
        <dbReference type="Pfam" id="PF14905"/>
    </source>
</evidence>
<dbReference type="PANTHER" id="PTHR40980:SF4">
    <property type="entry name" value="TONB-DEPENDENT RECEPTOR-LIKE BETA-BARREL DOMAIN-CONTAINING PROTEIN"/>
    <property type="match status" value="1"/>
</dbReference>
<feature type="domain" description="TonB-dependent receptor plug" evidence="6">
    <location>
        <begin position="136"/>
        <end position="241"/>
    </location>
</feature>
<organism evidence="8 9">
    <name type="scientific">Mucilaginibacter mallensis</name>
    <dbReference type="NCBI Taxonomy" id="652787"/>
    <lineage>
        <taxon>Bacteria</taxon>
        <taxon>Pseudomonadati</taxon>
        <taxon>Bacteroidota</taxon>
        <taxon>Sphingobacteriia</taxon>
        <taxon>Sphingobacteriales</taxon>
        <taxon>Sphingobacteriaceae</taxon>
        <taxon>Mucilaginibacter</taxon>
    </lineage>
</organism>
<sequence>MKILLQKKNYLILFFLLTGFYFSASAQIVKGNVTDAKTAETLVGATVHIENNSFKENTTVKLDGVYTFKNVPAGVYKLHISFVGYKTTQDYTVEVTKEKTAVLNIAMADNATALTEVSITEHASRGSEKSARNDEKNSNNTINAVSAQAIAISPDVLVSNVLARVSGISVDRNSTGDAQHVIIRGMDKQYNTTLINGIKIPSPDNKNRYIPLDIFPAGLVDRIDIYKTLTPDMEGDATGGVVNLVMKTAPDKLKIDGEFGTGYSQIFFDRPFASFDRSTVNSKAPGEINPGGIATPADFPYQNLLTKTANPAPNLNASLTIGNRYLNNKLGVLFSGSYQNLYQGQNSFAVLQTNTVGPPVAGSNQNQETAFQSSYNRQYSTQLQRLGTIASIDYKIDSNNVINLFATYLALNQYRVRQTQDDTYGGYTYQGYRGTFSVDNLTETRSDLQNIANITLSGKHKISDPFSFEWTIAGSEAQHKLPDDAEFDTQYGTSPTSTTSQATGNPAEPNVSVADGITNGPTLVQNESRIWMHNTDKDISAYLNLHYKVKIFGREAIFSAGGMIRHKTRDNFVDSYNLPNTIVNGVPETYTTIPNAKFIFIGADTVNAKGSSATDPGVYTFTENVQGVYGMVKYYISDKLDVIAGLRAEHTYQYYISNLPVTFPGKTATITYTDYLPSINVKYKLTDEDNQALRAAYFKSILRPAFADLIPASDPTADENYSHMGSPYLQHTVINNFDLRYEFFPAVFDEFMLGGFYKQLINPIETVLQQSQGGASLYYVPNNFGNAQNYGLELEAKKFFGNIGGEINYTYTNSKITTLKSVSLDGQITHVDQTRPLQGQAANIGNASLLYKDLKLGLDGQLSLSYIGERIQAVSNYYGLDTWERPTTYLDASAQKKIGHHFIVYAKVNNLLNTPYELIIKQNNTYNYTGIAKYPHQESASYTTVEYDQFYARYNLGVKYNF</sequence>
<evidence type="ECO:0000256" key="2">
    <source>
        <dbReference type="ARBA" id="ARBA00023136"/>
    </source>
</evidence>
<dbReference type="AlphaFoldDB" id="A0A1H2BHJ6"/>
<protein>
    <submittedName>
        <fullName evidence="8">TonB-dependent receptor</fullName>
    </submittedName>
</protein>
<feature type="compositionally biased region" description="Polar residues" evidence="4">
    <location>
        <begin position="490"/>
        <end position="504"/>
    </location>
</feature>
<keyword evidence="8" id="KW-0675">Receptor</keyword>
<dbReference type="Proteomes" id="UP000199679">
    <property type="component" value="Chromosome I"/>
</dbReference>
<accession>A0A1H2BHJ6</accession>
<evidence type="ECO:0000256" key="5">
    <source>
        <dbReference type="SAM" id="SignalP"/>
    </source>
</evidence>
<comment type="subcellular location">
    <subcellularLocation>
        <location evidence="1">Cell outer membrane</location>
    </subcellularLocation>
</comment>
<dbReference type="STRING" id="652787.SAMN05216490_4131"/>
<feature type="compositionally biased region" description="Basic and acidic residues" evidence="4">
    <location>
        <begin position="122"/>
        <end position="137"/>
    </location>
</feature>
<feature type="signal peptide" evidence="5">
    <location>
        <begin position="1"/>
        <end position="26"/>
    </location>
</feature>
<dbReference type="Gene3D" id="2.60.40.1120">
    <property type="entry name" value="Carboxypeptidase-like, regulatory domain"/>
    <property type="match status" value="1"/>
</dbReference>